<reference evidence="1 2" key="1">
    <citation type="journal article" date="2014" name="Genome Announc.">
        <title>Draft Genome Sequence of Magnetospirillum sp. Strain SO-1, a Freshwater Magnetotactic Bacterium Isolated from the Ol'khovka River, Russia.</title>
        <authorList>
            <person name="Grouzdev D.S."/>
            <person name="Dziuba M.V."/>
            <person name="Sukhacheva M.S."/>
            <person name="Mardanov A.V."/>
            <person name="Beletskiy A.V."/>
            <person name="Kuznetsov B.B."/>
            <person name="Skryabin K.G."/>
        </authorList>
    </citation>
    <scope>NUCLEOTIDE SEQUENCE [LARGE SCALE GENOMIC DNA]</scope>
    <source>
        <strain evidence="1 2">SO-1</strain>
    </source>
</reference>
<proteinExistence type="predicted"/>
<dbReference type="STRING" id="1244869.H261_06596"/>
<dbReference type="EMBL" id="AONQ01000013">
    <property type="protein sequence ID" value="EME70707.1"/>
    <property type="molecule type" value="Genomic_DNA"/>
</dbReference>
<dbReference type="RefSeq" id="WP_008615644.1">
    <property type="nucleotide sequence ID" value="NZ_AONQ01000013.1"/>
</dbReference>
<accession>M2ZTK5</accession>
<evidence type="ECO:0000313" key="1">
    <source>
        <dbReference type="EMBL" id="EME70707.1"/>
    </source>
</evidence>
<keyword evidence="2" id="KW-1185">Reference proteome</keyword>
<dbReference type="PATRIC" id="fig|1244869.3.peg.1327"/>
<organism evidence="1 2">
    <name type="scientific">Paramagnetospirillum caucaseum</name>
    <dbReference type="NCBI Taxonomy" id="1244869"/>
    <lineage>
        <taxon>Bacteria</taxon>
        <taxon>Pseudomonadati</taxon>
        <taxon>Pseudomonadota</taxon>
        <taxon>Alphaproteobacteria</taxon>
        <taxon>Rhodospirillales</taxon>
        <taxon>Magnetospirillaceae</taxon>
        <taxon>Paramagnetospirillum</taxon>
    </lineage>
</organism>
<dbReference type="AlphaFoldDB" id="M2ZTK5"/>
<comment type="caution">
    <text evidence="1">The sequence shown here is derived from an EMBL/GenBank/DDBJ whole genome shotgun (WGS) entry which is preliminary data.</text>
</comment>
<evidence type="ECO:0000313" key="2">
    <source>
        <dbReference type="Proteomes" id="UP000011744"/>
    </source>
</evidence>
<dbReference type="Proteomes" id="UP000011744">
    <property type="component" value="Unassembled WGS sequence"/>
</dbReference>
<gene>
    <name evidence="1" type="ORF">H261_06596</name>
</gene>
<sequence>MSSLTQLIAGLHARKGYDRIAAAHLLESGFHGEVDAAAERIGALCSKACARLSAQALSLEARLRSIADAAPSHPDQALRHEADAGTARLEATGNAALEEIHILAVTLSLKTQEAAGRAADALGECSEACRPESGLAANIVLDAADHVSAALRRRSTAASRDIRATLGSAGRRIEAVAGKTASAGIGVSRI</sequence>
<name>M2ZTK5_9PROT</name>
<protein>
    <submittedName>
        <fullName evidence="1">Uncharacterized protein</fullName>
    </submittedName>
</protein>